<dbReference type="GO" id="GO:0003677">
    <property type="term" value="F:DNA binding"/>
    <property type="evidence" value="ECO:0007669"/>
    <property type="project" value="UniProtKB-UniRule"/>
</dbReference>
<dbReference type="PANTHER" id="PTHR47506:SF1">
    <property type="entry name" value="HTH-TYPE TRANSCRIPTIONAL REGULATOR YJDC"/>
    <property type="match status" value="1"/>
</dbReference>
<dbReference type="InterPro" id="IPR009057">
    <property type="entry name" value="Homeodomain-like_sf"/>
</dbReference>
<evidence type="ECO:0000256" key="5">
    <source>
        <dbReference type="SAM" id="MobiDB-lite"/>
    </source>
</evidence>
<evidence type="ECO:0000313" key="8">
    <source>
        <dbReference type="Proteomes" id="UP000092482"/>
    </source>
</evidence>
<dbReference type="AlphaFoldDB" id="A0A1B1NFP1"/>
<feature type="region of interest" description="Disordered" evidence="5">
    <location>
        <begin position="1"/>
        <end position="30"/>
    </location>
</feature>
<evidence type="ECO:0000313" key="7">
    <source>
        <dbReference type="EMBL" id="ANS80246.1"/>
    </source>
</evidence>
<gene>
    <name evidence="7" type="ORF">SGUI_2850</name>
</gene>
<proteinExistence type="predicted"/>
<evidence type="ECO:0000259" key="6">
    <source>
        <dbReference type="PROSITE" id="PS50977"/>
    </source>
</evidence>
<evidence type="ECO:0000256" key="1">
    <source>
        <dbReference type="ARBA" id="ARBA00023015"/>
    </source>
</evidence>
<dbReference type="InterPro" id="IPR045823">
    <property type="entry name" value="TetR_C_32"/>
</dbReference>
<dbReference type="Gene3D" id="1.10.357.10">
    <property type="entry name" value="Tetracycline Repressor, domain 2"/>
    <property type="match status" value="1"/>
</dbReference>
<dbReference type="PROSITE" id="PS50977">
    <property type="entry name" value="HTH_TETR_2"/>
    <property type="match status" value="1"/>
</dbReference>
<evidence type="ECO:0000256" key="2">
    <source>
        <dbReference type="ARBA" id="ARBA00023125"/>
    </source>
</evidence>
<feature type="domain" description="HTH tetR-type" evidence="6">
    <location>
        <begin position="31"/>
        <end position="90"/>
    </location>
</feature>
<dbReference type="Proteomes" id="UP000092482">
    <property type="component" value="Chromosome"/>
</dbReference>
<sequence length="227" mass="24469">MVGMTTHTQPRTASGPVVRDGRDSRWEAHRTERRQQLVEAALKAIRQHGAGVGMDEIAAQAGTSKTVLYRHLGDRAGLYGAVVAAVDETVLGDLGAASQHGTDALAKIQAMVHSYLSLVERDPEIYRFVMTRPLETTEGDPDDPVHRITDRVSEQLTGAIRTHLEQHGRADEADLLAPAWGHGIVGLVRATADHVLTSTSTTRLGVDDATHAVIELIRPALAGESTR</sequence>
<name>A0A1B1NFP1_9MICO</name>
<keyword evidence="8" id="KW-1185">Reference proteome</keyword>
<feature type="compositionally biased region" description="Basic and acidic residues" evidence="5">
    <location>
        <begin position="19"/>
        <end position="30"/>
    </location>
</feature>
<dbReference type="STRING" id="1758689.SGUI_2850"/>
<evidence type="ECO:0000256" key="3">
    <source>
        <dbReference type="ARBA" id="ARBA00023163"/>
    </source>
</evidence>
<evidence type="ECO:0000256" key="4">
    <source>
        <dbReference type="PROSITE-ProRule" id="PRU00335"/>
    </source>
</evidence>
<reference evidence="7 8" key="1">
    <citation type="submission" date="2016-03" db="EMBL/GenBank/DDBJ databases">
        <title>Shallow-sea hydrothermal system.</title>
        <authorList>
            <person name="Tang K."/>
        </authorList>
    </citation>
    <scope>NUCLEOTIDE SEQUENCE [LARGE SCALE GENOMIC DNA]</scope>
    <source>
        <strain evidence="7 8">JLT9</strain>
    </source>
</reference>
<dbReference type="PATRIC" id="fig|1758689.4.peg.2973"/>
<dbReference type="Pfam" id="PF19344">
    <property type="entry name" value="TetR_C_32"/>
    <property type="match status" value="1"/>
</dbReference>
<dbReference type="InterPro" id="IPR001647">
    <property type="entry name" value="HTH_TetR"/>
</dbReference>
<accession>A0A1B1NFP1</accession>
<organism evidence="7 8">
    <name type="scientific">Serinicoccus hydrothermalis</name>
    <dbReference type="NCBI Taxonomy" id="1758689"/>
    <lineage>
        <taxon>Bacteria</taxon>
        <taxon>Bacillati</taxon>
        <taxon>Actinomycetota</taxon>
        <taxon>Actinomycetes</taxon>
        <taxon>Micrococcales</taxon>
        <taxon>Ornithinimicrobiaceae</taxon>
        <taxon>Serinicoccus</taxon>
    </lineage>
</organism>
<dbReference type="EMBL" id="CP014989">
    <property type="protein sequence ID" value="ANS80246.1"/>
    <property type="molecule type" value="Genomic_DNA"/>
</dbReference>
<keyword evidence="2 4" id="KW-0238">DNA-binding</keyword>
<dbReference type="SUPFAM" id="SSF48498">
    <property type="entry name" value="Tetracyclin repressor-like, C-terminal domain"/>
    <property type="match status" value="1"/>
</dbReference>
<protein>
    <submittedName>
        <fullName evidence="7">Transcriptional regulator, TetR family</fullName>
    </submittedName>
</protein>
<keyword evidence="1" id="KW-0805">Transcription regulation</keyword>
<dbReference type="KEGG" id="serj:SGUI_2850"/>
<dbReference type="InterPro" id="IPR036271">
    <property type="entry name" value="Tet_transcr_reg_TetR-rel_C_sf"/>
</dbReference>
<feature type="compositionally biased region" description="Polar residues" evidence="5">
    <location>
        <begin position="1"/>
        <end position="12"/>
    </location>
</feature>
<keyword evidence="3" id="KW-0804">Transcription</keyword>
<feature type="DNA-binding region" description="H-T-H motif" evidence="4">
    <location>
        <begin position="53"/>
        <end position="72"/>
    </location>
</feature>
<dbReference type="SUPFAM" id="SSF46689">
    <property type="entry name" value="Homeodomain-like"/>
    <property type="match status" value="1"/>
</dbReference>
<dbReference type="Pfam" id="PF00440">
    <property type="entry name" value="TetR_N"/>
    <property type="match status" value="1"/>
</dbReference>
<dbReference type="PANTHER" id="PTHR47506">
    <property type="entry name" value="TRANSCRIPTIONAL REGULATORY PROTEIN"/>
    <property type="match status" value="1"/>
</dbReference>